<reference evidence="6 7" key="1">
    <citation type="submission" date="2019-11" db="EMBL/GenBank/DDBJ databases">
        <authorList>
            <person name="Zhang X.Y."/>
        </authorList>
    </citation>
    <scope>NUCLEOTIDE SEQUENCE [LARGE SCALE GENOMIC DNA]</scope>
    <source>
        <strain evidence="6 7">C176</strain>
    </source>
</reference>
<comment type="caution">
    <text evidence="6">The sequence shown here is derived from an EMBL/GenBank/DDBJ whole genome shotgun (WGS) entry which is preliminary data.</text>
</comment>
<feature type="signal peptide" evidence="3">
    <location>
        <begin position="1"/>
        <end position="19"/>
    </location>
</feature>
<feature type="chain" id="PRO_5026696664" evidence="3">
    <location>
        <begin position="20"/>
        <end position="425"/>
    </location>
</feature>
<protein>
    <submittedName>
        <fullName evidence="6">Uncharacterized protein</fullName>
    </submittedName>
</protein>
<dbReference type="PANTHER" id="PTHR30332:SF17">
    <property type="entry name" value="TYPE IV PILIATION SYSTEM PROTEIN DR_0774-RELATED"/>
    <property type="match status" value="1"/>
</dbReference>
<dbReference type="Pfam" id="PF13629">
    <property type="entry name" value="T2SS-T3SS_pil_N"/>
    <property type="match status" value="1"/>
</dbReference>
<feature type="domain" description="Pilus formation protein N-terminal" evidence="5">
    <location>
        <begin position="20"/>
        <end position="88"/>
    </location>
</feature>
<name>A0A6N7QXH8_9GAMM</name>
<evidence type="ECO:0000256" key="2">
    <source>
        <dbReference type="SAM" id="MobiDB-lite"/>
    </source>
</evidence>
<evidence type="ECO:0000313" key="6">
    <source>
        <dbReference type="EMBL" id="MRH77374.1"/>
    </source>
</evidence>
<dbReference type="GO" id="GO:0015627">
    <property type="term" value="C:type II protein secretion system complex"/>
    <property type="evidence" value="ECO:0007669"/>
    <property type="project" value="TreeGrafter"/>
</dbReference>
<dbReference type="GO" id="GO:0009306">
    <property type="term" value="P:protein secretion"/>
    <property type="evidence" value="ECO:0007669"/>
    <property type="project" value="InterPro"/>
</dbReference>
<dbReference type="AlphaFoldDB" id="A0A6N7QXH8"/>
<dbReference type="InterPro" id="IPR050810">
    <property type="entry name" value="Bact_Secretion_Sys_Channel"/>
</dbReference>
<gene>
    <name evidence="6" type="ORF">GH984_01435</name>
</gene>
<dbReference type="PANTHER" id="PTHR30332">
    <property type="entry name" value="PROBABLE GENERAL SECRETION PATHWAY PROTEIN D"/>
    <property type="match status" value="1"/>
</dbReference>
<evidence type="ECO:0000256" key="3">
    <source>
        <dbReference type="SAM" id="SignalP"/>
    </source>
</evidence>
<dbReference type="Proteomes" id="UP000433788">
    <property type="component" value="Unassembled WGS sequence"/>
</dbReference>
<keyword evidence="3" id="KW-0732">Signal</keyword>
<dbReference type="InterPro" id="IPR004846">
    <property type="entry name" value="T2SS/T3SS_dom"/>
</dbReference>
<dbReference type="InterPro" id="IPR032789">
    <property type="entry name" value="T2SS-T3SS_pil_N"/>
</dbReference>
<sequence length="425" mass="45800">MKRHWIALMLSAGFSFAAAADPIELTIGHTQLLSTPEITRVALGDGALAEVRVLEEQEEVLLIGRASGMTDLRLWFSDGRREHKDLIVKKDGNDPNAAILRYLVDEIAGVDLIEINDSLFLSGSAASPNDQKRLNRLLEGYPDLANFTELGASDTAPTIRIEARFVELRKTALEQIGLDWNTRSPAISFSYASDLIVNDFFRGDFPGLPGNDQLPLNIGTSTRFLGLGLSLSAFIDLLGQAGDANIIAEPMLSTISGSSAEFKAGGEVPFPVQGVDGETTVEFKEYGILLKVAPKAASQNLISTQIEVEVSDIDDSVAVLGLPGFTVRNASTHMRGPSGRTLIIAGLIDSKNSTVMNQVPGLSRLPVLGHLFKSTRFQNDETELVVMVTPYLDTDDSPTALPTNDLMPNASNARATPLPLLKDSQ</sequence>
<evidence type="ECO:0000313" key="7">
    <source>
        <dbReference type="Proteomes" id="UP000433788"/>
    </source>
</evidence>
<feature type="domain" description="Type II/III secretion system secretin-like" evidence="4">
    <location>
        <begin position="238"/>
        <end position="392"/>
    </location>
</feature>
<proteinExistence type="inferred from homology"/>
<evidence type="ECO:0000259" key="5">
    <source>
        <dbReference type="Pfam" id="PF13629"/>
    </source>
</evidence>
<dbReference type="RefSeq" id="WP_153718428.1">
    <property type="nucleotide sequence ID" value="NZ_WJPP01000001.1"/>
</dbReference>
<dbReference type="Pfam" id="PF00263">
    <property type="entry name" value="Secretin"/>
    <property type="match status" value="1"/>
</dbReference>
<accession>A0A6N7QXH8</accession>
<dbReference type="PRINTS" id="PR00811">
    <property type="entry name" value="BCTERIALGSPD"/>
</dbReference>
<feature type="region of interest" description="Disordered" evidence="2">
    <location>
        <begin position="399"/>
        <end position="425"/>
    </location>
</feature>
<organism evidence="6 7">
    <name type="scientific">Spiribacter salilacus</name>
    <dbReference type="NCBI Taxonomy" id="2664894"/>
    <lineage>
        <taxon>Bacteria</taxon>
        <taxon>Pseudomonadati</taxon>
        <taxon>Pseudomonadota</taxon>
        <taxon>Gammaproteobacteria</taxon>
        <taxon>Chromatiales</taxon>
        <taxon>Ectothiorhodospiraceae</taxon>
        <taxon>Spiribacter</taxon>
    </lineage>
</organism>
<comment type="similarity">
    <text evidence="1">Belongs to the bacterial secretin family.</text>
</comment>
<keyword evidence="7" id="KW-1185">Reference proteome</keyword>
<evidence type="ECO:0000256" key="1">
    <source>
        <dbReference type="RuleBase" id="RU004003"/>
    </source>
</evidence>
<dbReference type="EMBL" id="WJPP01000001">
    <property type="protein sequence ID" value="MRH77374.1"/>
    <property type="molecule type" value="Genomic_DNA"/>
</dbReference>
<evidence type="ECO:0000259" key="4">
    <source>
        <dbReference type="Pfam" id="PF00263"/>
    </source>
</evidence>
<dbReference type="InterPro" id="IPR001775">
    <property type="entry name" value="GspD/PilQ"/>
</dbReference>